<sequence>MMTLSLMVMMILLVILVITATADESTNSPLDRDSISLTDISWMGETEKILQNFIIWYKLQLQTAANVLNPKSWNLDIIMPSISGVISLYTGPIIALILILLVFSTLTTFVVGLLNNPTFRSSAGNGWSSTIDAISYAVHQAIEARFHHPQNQSY</sequence>
<keyword evidence="1" id="KW-1133">Transmembrane helix</keyword>
<proteinExistence type="predicted"/>
<organism evidence="3 4">
    <name type="scientific">Halocaridina rubra</name>
    <name type="common">Hawaiian red shrimp</name>
    <dbReference type="NCBI Taxonomy" id="373956"/>
    <lineage>
        <taxon>Eukaryota</taxon>
        <taxon>Metazoa</taxon>
        <taxon>Ecdysozoa</taxon>
        <taxon>Arthropoda</taxon>
        <taxon>Crustacea</taxon>
        <taxon>Multicrustacea</taxon>
        <taxon>Malacostraca</taxon>
        <taxon>Eumalacostraca</taxon>
        <taxon>Eucarida</taxon>
        <taxon>Decapoda</taxon>
        <taxon>Pleocyemata</taxon>
        <taxon>Caridea</taxon>
        <taxon>Atyoidea</taxon>
        <taxon>Atyidae</taxon>
        <taxon>Halocaridina</taxon>
    </lineage>
</organism>
<keyword evidence="1" id="KW-0812">Transmembrane</keyword>
<evidence type="ECO:0000256" key="1">
    <source>
        <dbReference type="SAM" id="Phobius"/>
    </source>
</evidence>
<evidence type="ECO:0000256" key="2">
    <source>
        <dbReference type="SAM" id="SignalP"/>
    </source>
</evidence>
<feature type="signal peptide" evidence="2">
    <location>
        <begin position="1"/>
        <end position="22"/>
    </location>
</feature>
<evidence type="ECO:0000313" key="4">
    <source>
        <dbReference type="Proteomes" id="UP001381693"/>
    </source>
</evidence>
<dbReference type="Proteomes" id="UP001381693">
    <property type="component" value="Unassembled WGS sequence"/>
</dbReference>
<gene>
    <name evidence="3" type="ORF">SK128_019234</name>
</gene>
<keyword evidence="1" id="KW-0472">Membrane</keyword>
<reference evidence="3 4" key="1">
    <citation type="submission" date="2023-11" db="EMBL/GenBank/DDBJ databases">
        <title>Halocaridina rubra genome assembly.</title>
        <authorList>
            <person name="Smith C."/>
        </authorList>
    </citation>
    <scope>NUCLEOTIDE SEQUENCE [LARGE SCALE GENOMIC DNA]</scope>
    <source>
        <strain evidence="3">EP-1</strain>
        <tissue evidence="3">Whole</tissue>
    </source>
</reference>
<keyword evidence="2" id="KW-0732">Signal</keyword>
<name>A0AAN8WSN9_HALRR</name>
<comment type="caution">
    <text evidence="3">The sequence shown here is derived from an EMBL/GenBank/DDBJ whole genome shotgun (WGS) entry which is preliminary data.</text>
</comment>
<protein>
    <submittedName>
        <fullName evidence="3">Uncharacterized protein</fullName>
    </submittedName>
</protein>
<accession>A0AAN8WSN9</accession>
<feature type="chain" id="PRO_5042844840" evidence="2">
    <location>
        <begin position="23"/>
        <end position="154"/>
    </location>
</feature>
<dbReference type="EMBL" id="JAXCGZ010017461">
    <property type="protein sequence ID" value="KAK7068068.1"/>
    <property type="molecule type" value="Genomic_DNA"/>
</dbReference>
<keyword evidence="4" id="KW-1185">Reference proteome</keyword>
<dbReference type="AlphaFoldDB" id="A0AAN8WSN9"/>
<feature type="transmembrane region" description="Helical" evidence="1">
    <location>
        <begin position="93"/>
        <end position="114"/>
    </location>
</feature>
<evidence type="ECO:0000313" key="3">
    <source>
        <dbReference type="EMBL" id="KAK7068068.1"/>
    </source>
</evidence>